<accession>A0A0F8WLM0</accession>
<dbReference type="EMBL" id="LAZR01064305">
    <property type="protein sequence ID" value="KKK57777.1"/>
    <property type="molecule type" value="Genomic_DNA"/>
</dbReference>
<sequence>MLLTIKYRLLLMNILPDNGNHDTLRIIRKQQESLGISEEEHKRLKVRREGSIIRWDESQDAPVEIEIGEVAGHIIKRELTRLDSDGQLQMEFLPLYEHFVEGEDWALDSDAAEATSEPSAEPTPIKEPEPRTTKEALGGSPLAEGSKD</sequence>
<protein>
    <submittedName>
        <fullName evidence="2">Uncharacterized protein</fullName>
    </submittedName>
</protein>
<organism evidence="2">
    <name type="scientific">marine sediment metagenome</name>
    <dbReference type="NCBI Taxonomy" id="412755"/>
    <lineage>
        <taxon>unclassified sequences</taxon>
        <taxon>metagenomes</taxon>
        <taxon>ecological metagenomes</taxon>
    </lineage>
</organism>
<evidence type="ECO:0000313" key="2">
    <source>
        <dbReference type="EMBL" id="KKK57777.1"/>
    </source>
</evidence>
<dbReference type="AlphaFoldDB" id="A0A0F8WLM0"/>
<feature type="region of interest" description="Disordered" evidence="1">
    <location>
        <begin position="106"/>
        <end position="148"/>
    </location>
</feature>
<evidence type="ECO:0000256" key="1">
    <source>
        <dbReference type="SAM" id="MobiDB-lite"/>
    </source>
</evidence>
<reference evidence="2" key="1">
    <citation type="journal article" date="2015" name="Nature">
        <title>Complex archaea that bridge the gap between prokaryotes and eukaryotes.</title>
        <authorList>
            <person name="Spang A."/>
            <person name="Saw J.H."/>
            <person name="Jorgensen S.L."/>
            <person name="Zaremba-Niedzwiedzka K."/>
            <person name="Martijn J."/>
            <person name="Lind A.E."/>
            <person name="van Eijk R."/>
            <person name="Schleper C."/>
            <person name="Guy L."/>
            <person name="Ettema T.J."/>
        </authorList>
    </citation>
    <scope>NUCLEOTIDE SEQUENCE</scope>
</reference>
<gene>
    <name evidence="2" type="ORF">LCGC14_3051050</name>
</gene>
<feature type="compositionally biased region" description="Low complexity" evidence="1">
    <location>
        <begin position="112"/>
        <end position="123"/>
    </location>
</feature>
<feature type="compositionally biased region" description="Basic and acidic residues" evidence="1">
    <location>
        <begin position="124"/>
        <end position="134"/>
    </location>
</feature>
<proteinExistence type="predicted"/>
<comment type="caution">
    <text evidence="2">The sequence shown here is derived from an EMBL/GenBank/DDBJ whole genome shotgun (WGS) entry which is preliminary data.</text>
</comment>
<name>A0A0F8WLM0_9ZZZZ</name>